<gene>
    <name evidence="1" type="ORF">EG68_06584</name>
</gene>
<comment type="caution">
    <text evidence="1">The sequence shown here is derived from an EMBL/GenBank/DDBJ whole genome shotgun (WGS) entry which is preliminary data.</text>
</comment>
<reference evidence="1" key="1">
    <citation type="submission" date="2019-07" db="EMBL/GenBank/DDBJ databases">
        <title>Annotation for the trematode Paragonimus miyazaki's.</title>
        <authorList>
            <person name="Choi Y.-J."/>
        </authorList>
    </citation>
    <scope>NUCLEOTIDE SEQUENCE</scope>
    <source>
        <strain evidence="1">Japan</strain>
    </source>
</reference>
<evidence type="ECO:0000313" key="2">
    <source>
        <dbReference type="Proteomes" id="UP000822476"/>
    </source>
</evidence>
<dbReference type="EMBL" id="JTDE01003216">
    <property type="protein sequence ID" value="KAF7256334.1"/>
    <property type="molecule type" value="Genomic_DNA"/>
</dbReference>
<sequence length="65" mass="7156">MTKPPCPQLILQQYSELLSILLTIKSHSSTILGKEQMSSIPKAEENENGNFTKCPTAAFMDSSLN</sequence>
<keyword evidence="2" id="KW-1185">Reference proteome</keyword>
<evidence type="ECO:0000313" key="1">
    <source>
        <dbReference type="EMBL" id="KAF7256334.1"/>
    </source>
</evidence>
<proteinExistence type="predicted"/>
<accession>A0A8S9YNL3</accession>
<dbReference type="AlphaFoldDB" id="A0A8S9YNL3"/>
<name>A0A8S9YNL3_9TREM</name>
<organism evidence="1 2">
    <name type="scientific">Paragonimus skrjabini miyazakii</name>
    <dbReference type="NCBI Taxonomy" id="59628"/>
    <lineage>
        <taxon>Eukaryota</taxon>
        <taxon>Metazoa</taxon>
        <taxon>Spiralia</taxon>
        <taxon>Lophotrochozoa</taxon>
        <taxon>Platyhelminthes</taxon>
        <taxon>Trematoda</taxon>
        <taxon>Digenea</taxon>
        <taxon>Plagiorchiida</taxon>
        <taxon>Troglotremata</taxon>
        <taxon>Troglotrematidae</taxon>
        <taxon>Paragonimus</taxon>
    </lineage>
</organism>
<protein>
    <submittedName>
        <fullName evidence="1">Uncharacterized protein</fullName>
    </submittedName>
</protein>
<dbReference type="Proteomes" id="UP000822476">
    <property type="component" value="Unassembled WGS sequence"/>
</dbReference>